<feature type="compositionally biased region" description="Low complexity" evidence="1">
    <location>
        <begin position="153"/>
        <end position="185"/>
    </location>
</feature>
<dbReference type="EMBL" id="ML769385">
    <property type="protein sequence ID" value="KAE9410514.1"/>
    <property type="molecule type" value="Genomic_DNA"/>
</dbReference>
<evidence type="ECO:0000313" key="2">
    <source>
        <dbReference type="EMBL" id="KAE9410514.1"/>
    </source>
</evidence>
<feature type="compositionally biased region" description="Low complexity" evidence="1">
    <location>
        <begin position="211"/>
        <end position="224"/>
    </location>
</feature>
<feature type="compositionally biased region" description="Basic and acidic residues" evidence="1">
    <location>
        <begin position="112"/>
        <end position="123"/>
    </location>
</feature>
<feature type="region of interest" description="Disordered" evidence="1">
    <location>
        <begin position="112"/>
        <end position="138"/>
    </location>
</feature>
<accession>A0A6A4IR00</accession>
<name>A0A6A4IR00_9AGAR</name>
<organism evidence="2 3">
    <name type="scientific">Gymnopus androsaceus JB14</name>
    <dbReference type="NCBI Taxonomy" id="1447944"/>
    <lineage>
        <taxon>Eukaryota</taxon>
        <taxon>Fungi</taxon>
        <taxon>Dikarya</taxon>
        <taxon>Basidiomycota</taxon>
        <taxon>Agaricomycotina</taxon>
        <taxon>Agaricomycetes</taxon>
        <taxon>Agaricomycetidae</taxon>
        <taxon>Agaricales</taxon>
        <taxon>Marasmiineae</taxon>
        <taxon>Omphalotaceae</taxon>
        <taxon>Gymnopus</taxon>
    </lineage>
</organism>
<feature type="compositionally biased region" description="Basic residues" evidence="1">
    <location>
        <begin position="127"/>
        <end position="138"/>
    </location>
</feature>
<protein>
    <submittedName>
        <fullName evidence="2">Uncharacterized protein</fullName>
    </submittedName>
</protein>
<keyword evidence="3" id="KW-1185">Reference proteome</keyword>
<gene>
    <name evidence="2" type="ORF">BT96DRAFT_984042</name>
</gene>
<dbReference type="AlphaFoldDB" id="A0A6A4IR00"/>
<proteinExistence type="predicted"/>
<sequence>MLIRLIPSASHPTVLFKLVFENLPETIQTPTAWTSQVGVQSILDQVSFDLVEQKIKCVFFDGELEEWDIASVYNGRLDSVIVDVNESAAEMDKERKREEELRELQRLKEEEERLEAAKQEETASRTSARKNKPGHKKQRSLLMNLVSALIPLSLNSPRTPRSPRSLPSSSPASPRSTSPASSIRSYFSDKLPPHPTSAPSTLSRASTLPNLSARPSRPVSASSLSSPYLTTIRITAILAD</sequence>
<dbReference type="OrthoDB" id="3224257at2759"/>
<feature type="compositionally biased region" description="Polar residues" evidence="1">
    <location>
        <begin position="197"/>
        <end position="210"/>
    </location>
</feature>
<reference evidence="2" key="1">
    <citation type="journal article" date="2019" name="Environ. Microbiol.">
        <title>Fungal ecological strategies reflected in gene transcription - a case study of two litter decomposers.</title>
        <authorList>
            <person name="Barbi F."/>
            <person name="Kohler A."/>
            <person name="Barry K."/>
            <person name="Baskaran P."/>
            <person name="Daum C."/>
            <person name="Fauchery L."/>
            <person name="Ihrmark K."/>
            <person name="Kuo A."/>
            <person name="LaButti K."/>
            <person name="Lipzen A."/>
            <person name="Morin E."/>
            <person name="Grigoriev I.V."/>
            <person name="Henrissat B."/>
            <person name="Lindahl B."/>
            <person name="Martin F."/>
        </authorList>
    </citation>
    <scope>NUCLEOTIDE SEQUENCE</scope>
    <source>
        <strain evidence="2">JB14</strain>
    </source>
</reference>
<evidence type="ECO:0000256" key="1">
    <source>
        <dbReference type="SAM" id="MobiDB-lite"/>
    </source>
</evidence>
<dbReference type="Proteomes" id="UP000799118">
    <property type="component" value="Unassembled WGS sequence"/>
</dbReference>
<evidence type="ECO:0000313" key="3">
    <source>
        <dbReference type="Proteomes" id="UP000799118"/>
    </source>
</evidence>
<feature type="region of interest" description="Disordered" evidence="1">
    <location>
        <begin position="153"/>
        <end position="224"/>
    </location>
</feature>